<reference evidence="2" key="2">
    <citation type="submission" date="2021-04" db="EMBL/GenBank/DDBJ databases">
        <authorList>
            <person name="Gilroy R."/>
        </authorList>
    </citation>
    <scope>NUCLEOTIDE SEQUENCE</scope>
    <source>
        <strain evidence="2">CHK187-5294</strain>
    </source>
</reference>
<dbReference type="SUPFAM" id="SSF48452">
    <property type="entry name" value="TPR-like"/>
    <property type="match status" value="1"/>
</dbReference>
<dbReference type="PANTHER" id="PTHR43630:SF2">
    <property type="entry name" value="GLYCOSYLTRANSFERASE"/>
    <property type="match status" value="1"/>
</dbReference>
<comment type="caution">
    <text evidence="2">The sequence shown here is derived from an EMBL/GenBank/DDBJ whole genome shotgun (WGS) entry which is preliminary data.</text>
</comment>
<dbReference type="Gene3D" id="3.90.550.10">
    <property type="entry name" value="Spore Coat Polysaccharide Biosynthesis Protein SpsA, Chain A"/>
    <property type="match status" value="1"/>
</dbReference>
<accession>A0A9D2A7R5</accession>
<dbReference type="InterPro" id="IPR029044">
    <property type="entry name" value="Nucleotide-diphossugar_trans"/>
</dbReference>
<dbReference type="Pfam" id="PF00535">
    <property type="entry name" value="Glycos_transf_2"/>
    <property type="match status" value="1"/>
</dbReference>
<dbReference type="EMBL" id="DXCL01000009">
    <property type="protein sequence ID" value="HIZ02986.1"/>
    <property type="molecule type" value="Genomic_DNA"/>
</dbReference>
<keyword evidence="2" id="KW-0808">Transferase</keyword>
<sequence>MTLGLCMIVKNEEEVLERCLQSAAGVFDHIAIADTGSSDNTKEIAKKYADIVADYRWQDDFAAARNFSFSLSSADYIMWLDADDVLLPADREALKALKKRLDGSTNAYMLLYRMGDDKDALVYYRERIVKRSCGFLWQGAVHEAVCVFGKVEYLDIAVTHKKPAERAASCRNLYIYAKQFSRGKTPNERQKFYFARELYANGLYDTAAAAYEWFLRGNGWTENKICACRDLAACRHALGERKKQLAALLKSFEYAPPRPEICCDLGAFFFEEKDYRQAIFWYKLAANEKSDPKTGAFVQPDYNGYIPYIWLAVCYDRLGEYEKAFRCNEKAGEYRPGDKSYLHNKLYFENLLKRKGKKL</sequence>
<proteinExistence type="predicted"/>
<evidence type="ECO:0000313" key="3">
    <source>
        <dbReference type="Proteomes" id="UP000824132"/>
    </source>
</evidence>
<evidence type="ECO:0000259" key="1">
    <source>
        <dbReference type="Pfam" id="PF00535"/>
    </source>
</evidence>
<dbReference type="InterPro" id="IPR001173">
    <property type="entry name" value="Glyco_trans_2-like"/>
</dbReference>
<dbReference type="AlphaFoldDB" id="A0A9D2A7R5"/>
<dbReference type="Proteomes" id="UP000824132">
    <property type="component" value="Unassembled WGS sequence"/>
</dbReference>
<reference evidence="2" key="1">
    <citation type="journal article" date="2021" name="PeerJ">
        <title>Extensive microbial diversity within the chicken gut microbiome revealed by metagenomics and culture.</title>
        <authorList>
            <person name="Gilroy R."/>
            <person name="Ravi A."/>
            <person name="Getino M."/>
            <person name="Pursley I."/>
            <person name="Horton D.L."/>
            <person name="Alikhan N.F."/>
            <person name="Baker D."/>
            <person name="Gharbi K."/>
            <person name="Hall N."/>
            <person name="Watson M."/>
            <person name="Adriaenssens E.M."/>
            <person name="Foster-Nyarko E."/>
            <person name="Jarju S."/>
            <person name="Secka A."/>
            <person name="Antonio M."/>
            <person name="Oren A."/>
            <person name="Chaudhuri R.R."/>
            <person name="La Ragione R."/>
            <person name="Hildebrand F."/>
            <person name="Pallen M.J."/>
        </authorList>
    </citation>
    <scope>NUCLEOTIDE SEQUENCE</scope>
    <source>
        <strain evidence="2">CHK187-5294</strain>
    </source>
</reference>
<dbReference type="SUPFAM" id="SSF53448">
    <property type="entry name" value="Nucleotide-diphospho-sugar transferases"/>
    <property type="match status" value="1"/>
</dbReference>
<protein>
    <submittedName>
        <fullName evidence="2">Glycosyltransferase</fullName>
        <ecNumber evidence="2">2.4.-.-</ecNumber>
    </submittedName>
</protein>
<dbReference type="GO" id="GO:0016757">
    <property type="term" value="F:glycosyltransferase activity"/>
    <property type="evidence" value="ECO:0007669"/>
    <property type="project" value="UniProtKB-KW"/>
</dbReference>
<dbReference type="PANTHER" id="PTHR43630">
    <property type="entry name" value="POLY-BETA-1,6-N-ACETYL-D-GLUCOSAMINE SYNTHASE"/>
    <property type="match status" value="1"/>
</dbReference>
<gene>
    <name evidence="2" type="ORF">H9727_01740</name>
</gene>
<evidence type="ECO:0000313" key="2">
    <source>
        <dbReference type="EMBL" id="HIZ02986.1"/>
    </source>
</evidence>
<organism evidence="2 3">
    <name type="scientific">Candidatus Borkfalkia avistercoris</name>
    <dbReference type="NCBI Taxonomy" id="2838504"/>
    <lineage>
        <taxon>Bacteria</taxon>
        <taxon>Bacillati</taxon>
        <taxon>Bacillota</taxon>
        <taxon>Clostridia</taxon>
        <taxon>Christensenellales</taxon>
        <taxon>Christensenellaceae</taxon>
        <taxon>Candidatus Borkfalkia</taxon>
    </lineage>
</organism>
<feature type="domain" description="Glycosyltransferase 2-like" evidence="1">
    <location>
        <begin position="6"/>
        <end position="96"/>
    </location>
</feature>
<name>A0A9D2A7R5_9FIRM</name>
<dbReference type="InterPro" id="IPR011990">
    <property type="entry name" value="TPR-like_helical_dom_sf"/>
</dbReference>
<dbReference type="Gene3D" id="1.25.40.10">
    <property type="entry name" value="Tetratricopeptide repeat domain"/>
    <property type="match status" value="1"/>
</dbReference>
<dbReference type="EC" id="2.4.-.-" evidence="2"/>
<dbReference type="CDD" id="cd02511">
    <property type="entry name" value="Beta4Glucosyltransferase"/>
    <property type="match status" value="1"/>
</dbReference>
<keyword evidence="2" id="KW-0328">Glycosyltransferase</keyword>